<dbReference type="InterPro" id="IPR021440">
    <property type="entry name" value="DUF3089"/>
</dbReference>
<reference evidence="2 3" key="1">
    <citation type="submission" date="2014-02" db="EMBL/GenBank/DDBJ databases">
        <title>The small core and large imbalanced accessory genome model reveals a collaborative survival strategy of Sorangium cellulosum strains in nature.</title>
        <authorList>
            <person name="Han K."/>
            <person name="Peng R."/>
            <person name="Blom J."/>
            <person name="Li Y.-Z."/>
        </authorList>
    </citation>
    <scope>NUCLEOTIDE SEQUENCE [LARGE SCALE GENOMIC DNA]</scope>
    <source>
        <strain evidence="2 3">So0149</strain>
    </source>
</reference>
<proteinExistence type="predicted"/>
<evidence type="ECO:0000313" key="3">
    <source>
        <dbReference type="Proteomes" id="UP000075515"/>
    </source>
</evidence>
<protein>
    <recommendedName>
        <fullName evidence="4">DUF3089 domain-containing protein</fullName>
    </recommendedName>
</protein>
<dbReference type="AlphaFoldDB" id="A0A150S0U4"/>
<name>A0A150S0U4_SORCE</name>
<comment type="caution">
    <text evidence="2">The sequence shown here is derived from an EMBL/GenBank/DDBJ whole genome shotgun (WGS) entry which is preliminary data.</text>
</comment>
<dbReference type="EMBL" id="JEMC01002607">
    <property type="protein sequence ID" value="KYF86049.1"/>
    <property type="molecule type" value="Genomic_DNA"/>
</dbReference>
<accession>A0A150S0U4</accession>
<feature type="compositionally biased region" description="Low complexity" evidence="1">
    <location>
        <begin position="1"/>
        <end position="12"/>
    </location>
</feature>
<dbReference type="SUPFAM" id="SSF53474">
    <property type="entry name" value="alpha/beta-Hydrolases"/>
    <property type="match status" value="1"/>
</dbReference>
<gene>
    <name evidence="2" type="ORF">BE18_30175</name>
</gene>
<feature type="region of interest" description="Disordered" evidence="1">
    <location>
        <begin position="1"/>
        <end position="43"/>
    </location>
</feature>
<dbReference type="Proteomes" id="UP000075515">
    <property type="component" value="Unassembled WGS sequence"/>
</dbReference>
<dbReference type="Pfam" id="PF11288">
    <property type="entry name" value="DUF3089"/>
    <property type="match status" value="1"/>
</dbReference>
<organism evidence="2 3">
    <name type="scientific">Sorangium cellulosum</name>
    <name type="common">Polyangium cellulosum</name>
    <dbReference type="NCBI Taxonomy" id="56"/>
    <lineage>
        <taxon>Bacteria</taxon>
        <taxon>Pseudomonadati</taxon>
        <taxon>Myxococcota</taxon>
        <taxon>Polyangia</taxon>
        <taxon>Polyangiales</taxon>
        <taxon>Polyangiaceae</taxon>
        <taxon>Sorangium</taxon>
    </lineage>
</organism>
<evidence type="ECO:0000313" key="2">
    <source>
        <dbReference type="EMBL" id="KYF86049.1"/>
    </source>
</evidence>
<sequence length="339" mass="36218">MTPGAPFDAAALPPAPDYADPRSWSALPERDDAGDAAPPSAPAVDQRRAAADVFYVHSTSYVGRSWNADTNDTAVNDATDRGATGIQATAFNGCCAVYAPRYRQANGMAFTRSSADGDRAIDVAYGDVRRAFDAFNARRGAGRPFLLAAHSQGTVMAERLLREAISGTALRDQLVAAYLIGGAVTVDGLRERAPDVPPCQAADDVRCAVAWNARGAAYVPTDFEMHRPDPRERLCTNPLSWRADGARAPADLNPGAVFLESDDKAPRAGLAGDAQCVDGTLIVHDVGATPRDLPSRILDRVLGEENYHAIEFQLFFMNLRENAASRLAAFLAASARQSR</sequence>
<dbReference type="InterPro" id="IPR029058">
    <property type="entry name" value="AB_hydrolase_fold"/>
</dbReference>
<evidence type="ECO:0000256" key="1">
    <source>
        <dbReference type="SAM" id="MobiDB-lite"/>
    </source>
</evidence>
<evidence type="ECO:0008006" key="4">
    <source>
        <dbReference type="Google" id="ProtNLM"/>
    </source>
</evidence>